<gene>
    <name evidence="3" type="ORF">SI7747_02002713</name>
</gene>
<evidence type="ECO:0000256" key="1">
    <source>
        <dbReference type="ARBA" id="ARBA00022723"/>
    </source>
</evidence>
<dbReference type="GO" id="GO:0046872">
    <property type="term" value="F:metal ion binding"/>
    <property type="evidence" value="ECO:0007669"/>
    <property type="project" value="UniProtKB-KW"/>
</dbReference>
<reference evidence="3 4" key="1">
    <citation type="submission" date="2019-12" db="EMBL/GenBank/DDBJ databases">
        <authorList>
            <person name="Scholz U."/>
            <person name="Mascher M."/>
            <person name="Fiebig A."/>
        </authorList>
    </citation>
    <scope>NUCLEOTIDE SEQUENCE</scope>
</reference>
<name>A0A7I8IGH0_SPIIN</name>
<dbReference type="Gene3D" id="3.30.70.100">
    <property type="match status" value="1"/>
</dbReference>
<dbReference type="PANTHER" id="PTHR22814:SF306">
    <property type="entry name" value="HEAVY METAL-ASSOCIATED ISOPRENYLATED PLANT PROTEIN 45"/>
    <property type="match status" value="1"/>
</dbReference>
<dbReference type="Proteomes" id="UP001189122">
    <property type="component" value="Unassembled WGS sequence"/>
</dbReference>
<keyword evidence="1" id="KW-0479">Metal-binding</keyword>
<protein>
    <recommendedName>
        <fullName evidence="2">HMA domain-containing protein</fullName>
    </recommendedName>
</protein>
<keyword evidence="4" id="KW-1185">Reference proteome</keyword>
<dbReference type="InterPro" id="IPR006121">
    <property type="entry name" value="HMA_dom"/>
</dbReference>
<dbReference type="PROSITE" id="PS50846">
    <property type="entry name" value="HMA_2"/>
    <property type="match status" value="1"/>
</dbReference>
<evidence type="ECO:0000313" key="3">
    <source>
        <dbReference type="EMBL" id="CAA2616494.1"/>
    </source>
</evidence>
<dbReference type="PANTHER" id="PTHR22814">
    <property type="entry name" value="COPPER TRANSPORT PROTEIN ATOX1-RELATED"/>
    <property type="match status" value="1"/>
</dbReference>
<dbReference type="SUPFAM" id="SSF55008">
    <property type="entry name" value="HMA, heavy metal-associated domain"/>
    <property type="match status" value="1"/>
</dbReference>
<feature type="domain" description="HMA" evidence="2">
    <location>
        <begin position="16"/>
        <end position="79"/>
    </location>
</feature>
<accession>A0A7I8IGH0</accession>
<evidence type="ECO:0000313" key="4">
    <source>
        <dbReference type="Proteomes" id="UP001189122"/>
    </source>
</evidence>
<proteinExistence type="predicted"/>
<organism evidence="3">
    <name type="scientific">Spirodela intermedia</name>
    <name type="common">Intermediate duckweed</name>
    <dbReference type="NCBI Taxonomy" id="51605"/>
    <lineage>
        <taxon>Eukaryota</taxon>
        <taxon>Viridiplantae</taxon>
        <taxon>Streptophyta</taxon>
        <taxon>Embryophyta</taxon>
        <taxon>Tracheophyta</taxon>
        <taxon>Spermatophyta</taxon>
        <taxon>Magnoliopsida</taxon>
        <taxon>Liliopsida</taxon>
        <taxon>Araceae</taxon>
        <taxon>Lemnoideae</taxon>
        <taxon>Spirodela</taxon>
    </lineage>
</organism>
<dbReference type="Pfam" id="PF00403">
    <property type="entry name" value="HMA"/>
    <property type="match status" value="1"/>
</dbReference>
<evidence type="ECO:0000259" key="2">
    <source>
        <dbReference type="PROSITE" id="PS50846"/>
    </source>
</evidence>
<dbReference type="InterPro" id="IPR036163">
    <property type="entry name" value="HMA_dom_sf"/>
</dbReference>
<dbReference type="CDD" id="cd00371">
    <property type="entry name" value="HMA"/>
    <property type="match status" value="1"/>
</dbReference>
<sequence>MGFHELSSTLYSSSFLEIVEIAVHMDCQGCEKKIRRAISKLQGVDTLDVDLDKQKVTVTGYMDRRKVLKTVRRTGRKAEFWPSPFDGEYHPYALQHLEDSTYSSTHNYLRHGYNSSVQGYYPEPAYCQIIDDEMAALFNDDNVHACLVM</sequence>
<dbReference type="AlphaFoldDB" id="A0A7I8IGH0"/>
<dbReference type="EMBL" id="CACRZD030000002">
    <property type="protein sequence ID" value="CAA6656173.1"/>
    <property type="molecule type" value="Genomic_DNA"/>
</dbReference>
<dbReference type="EMBL" id="LR743589">
    <property type="protein sequence ID" value="CAA2616494.1"/>
    <property type="molecule type" value="Genomic_DNA"/>
</dbReference>